<protein>
    <submittedName>
        <fullName evidence="4">Sulfur-oxidizing protein SoxY</fullName>
    </submittedName>
</protein>
<reference evidence="5" key="1">
    <citation type="submission" date="2017-06" db="EMBL/GenBank/DDBJ databases">
        <authorList>
            <person name="Varghese N."/>
            <person name="Submissions S."/>
        </authorList>
    </citation>
    <scope>NUCLEOTIDE SEQUENCE [LARGE SCALE GENOMIC DNA]</scope>
    <source>
        <strain evidence="5">DSM 137</strain>
    </source>
</reference>
<dbReference type="AlphaFoldDB" id="A0A212QYS6"/>
<dbReference type="Gene3D" id="2.60.40.2470">
    <property type="entry name" value="SoxY domain"/>
    <property type="match status" value="1"/>
</dbReference>
<keyword evidence="1" id="KW-0732">Signal</keyword>
<dbReference type="InterPro" id="IPR014880">
    <property type="entry name" value="SoxZ_dom"/>
</dbReference>
<dbReference type="SUPFAM" id="SSF81296">
    <property type="entry name" value="E set domains"/>
    <property type="match status" value="1"/>
</dbReference>
<feature type="chain" id="PRO_5012194394" evidence="1">
    <location>
        <begin position="23"/>
        <end position="264"/>
    </location>
</feature>
<feature type="signal peptide" evidence="1">
    <location>
        <begin position="1"/>
        <end position="22"/>
    </location>
</feature>
<dbReference type="InterPro" id="IPR032711">
    <property type="entry name" value="SoxY"/>
</dbReference>
<sequence length="264" mass="28754">MPSRRLMLQCALPLLWTVVAQAESGPSQDTWTGLKPMFFGDRTIDEAPGYVALEAPKRAEDAALVPIDLKFPRRETGDRVVAATVIVDENPSPLATTLRRGALDGAFDFGLRLRVNSYSYVRVIAETETGALHMAKAFVKAAGGCSAPASKDPEEATANLGKMKFRSFAGQGMAEAQAMIRHPNYSGMQMDQITRLYTPAWYVTQVAVRQGDRLLFSLENGISLSEDPTFRFTYAANGQPVRIEAKDSKGADYAQTFSADGAAY</sequence>
<dbReference type="EMBL" id="FYDG01000002">
    <property type="protein sequence ID" value="SNB64693.1"/>
    <property type="molecule type" value="Genomic_DNA"/>
</dbReference>
<name>A0A212QYS6_RHOAC</name>
<dbReference type="InterPro" id="IPR014756">
    <property type="entry name" value="Ig_E-set"/>
</dbReference>
<feature type="domain" description="Sulphur oxidation protein SoxZ" evidence="2">
    <location>
        <begin position="172"/>
        <end position="256"/>
    </location>
</feature>
<organism evidence="4 5">
    <name type="scientific">Rhodoblastus acidophilus</name>
    <name type="common">Rhodopseudomonas acidophila</name>
    <dbReference type="NCBI Taxonomy" id="1074"/>
    <lineage>
        <taxon>Bacteria</taxon>
        <taxon>Pseudomonadati</taxon>
        <taxon>Pseudomonadota</taxon>
        <taxon>Alphaproteobacteria</taxon>
        <taxon>Hyphomicrobiales</taxon>
        <taxon>Rhodoblastaceae</taxon>
        <taxon>Rhodoblastus</taxon>
    </lineage>
</organism>
<dbReference type="InterPro" id="IPR038162">
    <property type="entry name" value="SoxY_sf"/>
</dbReference>
<evidence type="ECO:0000313" key="5">
    <source>
        <dbReference type="Proteomes" id="UP000198418"/>
    </source>
</evidence>
<keyword evidence="5" id="KW-1185">Reference proteome</keyword>
<proteinExistence type="predicted"/>
<feature type="domain" description="Ig-like SoxY" evidence="3">
    <location>
        <begin position="38"/>
        <end position="145"/>
    </location>
</feature>
<dbReference type="RefSeq" id="WP_158255128.1">
    <property type="nucleotide sequence ID" value="NZ_FYDG01000002.1"/>
</dbReference>
<evidence type="ECO:0000259" key="2">
    <source>
        <dbReference type="Pfam" id="PF08770"/>
    </source>
</evidence>
<evidence type="ECO:0000256" key="1">
    <source>
        <dbReference type="SAM" id="SignalP"/>
    </source>
</evidence>
<dbReference type="Proteomes" id="UP000198418">
    <property type="component" value="Unassembled WGS sequence"/>
</dbReference>
<evidence type="ECO:0000259" key="3">
    <source>
        <dbReference type="Pfam" id="PF13501"/>
    </source>
</evidence>
<accession>A0A212QYS6</accession>
<dbReference type="Pfam" id="PF08770">
    <property type="entry name" value="SoxZ"/>
    <property type="match status" value="1"/>
</dbReference>
<evidence type="ECO:0000313" key="4">
    <source>
        <dbReference type="EMBL" id="SNB64693.1"/>
    </source>
</evidence>
<dbReference type="InterPro" id="IPR013783">
    <property type="entry name" value="Ig-like_fold"/>
</dbReference>
<dbReference type="OrthoDB" id="8538315at2"/>
<dbReference type="Pfam" id="PF13501">
    <property type="entry name" value="SoxY"/>
    <property type="match status" value="1"/>
</dbReference>
<dbReference type="Gene3D" id="2.60.40.10">
    <property type="entry name" value="Immunoglobulins"/>
    <property type="match status" value="1"/>
</dbReference>
<dbReference type="NCBIfam" id="TIGR04557">
    <property type="entry name" value="fuse_rel_SoxYZ"/>
    <property type="match status" value="1"/>
</dbReference>
<gene>
    <name evidence="4" type="ORF">SAMN06265338_10277</name>
</gene>
<dbReference type="InterPro" id="IPR030831">
    <property type="entry name" value="Fuse-rel_SoxYZ"/>
</dbReference>